<keyword evidence="8 9" id="KW-0472">Membrane</keyword>
<feature type="transmembrane region" description="Helical" evidence="9">
    <location>
        <begin position="407"/>
        <end position="425"/>
    </location>
</feature>
<organism evidence="10 11">
    <name type="scientific">Actinobacillus suis</name>
    <dbReference type="NCBI Taxonomy" id="716"/>
    <lineage>
        <taxon>Bacteria</taxon>
        <taxon>Pseudomonadati</taxon>
        <taxon>Pseudomonadota</taxon>
        <taxon>Gammaproteobacteria</taxon>
        <taxon>Pasteurellales</taxon>
        <taxon>Pasteurellaceae</taxon>
        <taxon>Actinobacillus</taxon>
    </lineage>
</organism>
<evidence type="ECO:0000256" key="2">
    <source>
        <dbReference type="ARBA" id="ARBA00008540"/>
    </source>
</evidence>
<evidence type="ECO:0000313" key="10">
    <source>
        <dbReference type="EMBL" id="MCQ9630647.1"/>
    </source>
</evidence>
<evidence type="ECO:0000256" key="6">
    <source>
        <dbReference type="ARBA" id="ARBA00022970"/>
    </source>
</evidence>
<evidence type="ECO:0000256" key="4">
    <source>
        <dbReference type="ARBA" id="ARBA00022475"/>
    </source>
</evidence>
<reference evidence="10 11" key="1">
    <citation type="submission" date="2021-12" db="EMBL/GenBank/DDBJ databases">
        <title>Identification and characterization of A. suis stains in western Canada.</title>
        <authorList>
            <person name="Kulathunga D.G.R.S."/>
            <person name="De Oliveira Costa M."/>
        </authorList>
    </citation>
    <scope>NUCLEOTIDE SEQUENCE [LARGE SCALE GENOMIC DNA]</scope>
    <source>
        <strain evidence="10 11">18_292</strain>
    </source>
</reference>
<keyword evidence="6 9" id="KW-0029">Amino-acid transport</keyword>
<evidence type="ECO:0000256" key="1">
    <source>
        <dbReference type="ARBA" id="ARBA00004651"/>
    </source>
</evidence>
<sequence length="428" mass="45608">MTKNTFVVGFMLFAIFFGAGNLIFPPKLGFESGADFWIATIGFVITGVGLPLLGIIVSASYKGGYKAALQRIHPWFSLLFLVAIYLTIGPFFAIPRTAATAYEMAILPFLGEQTPISLLLFTLIYFALAIWIGLNPSKMVERIGSILTPLLLIAILALVISGIALLSNNPSSANVMEAPMVNGILAGYNTMDALASVAFSVIVINAIKNKGFSNEKALSKQTAMAGVIAAILLALIYLSIGWIGNKLPISAEVVADLATKKQDLGTYILNVAATQAFGDLGRTLLGAIVSLACLTTAIGLIVSVSEYFNEIFPKISYKTYAIICTLIGFGLANQGLSAVISKSIPVLLVLYPIAMSVIFLLLLNLFVQLPLLALRTSLILVTIISILSVAGVSFTENLPLKAYSMEWLPFAVGGLLIGAILSRFVRAK</sequence>
<comment type="function">
    <text evidence="9">Component of the transport system for branched-chain amino acids.</text>
</comment>
<feature type="transmembrane region" description="Helical" evidence="9">
    <location>
        <begin position="284"/>
        <end position="308"/>
    </location>
</feature>
<feature type="transmembrane region" description="Helical" evidence="9">
    <location>
        <begin position="36"/>
        <end position="61"/>
    </location>
</feature>
<keyword evidence="4" id="KW-1003">Cell membrane</keyword>
<evidence type="ECO:0000313" key="11">
    <source>
        <dbReference type="Proteomes" id="UP001206331"/>
    </source>
</evidence>
<keyword evidence="7 9" id="KW-1133">Transmembrane helix</keyword>
<feature type="transmembrane region" description="Helical" evidence="9">
    <location>
        <begin position="114"/>
        <end position="134"/>
    </location>
</feature>
<feature type="transmembrane region" description="Helical" evidence="9">
    <location>
        <begin position="346"/>
        <end position="366"/>
    </location>
</feature>
<comment type="caution">
    <text evidence="10">The sequence shown here is derived from an EMBL/GenBank/DDBJ whole genome shotgun (WGS) entry which is preliminary data.</text>
</comment>
<accession>A0ABT1WW48</accession>
<dbReference type="NCBIfam" id="TIGR00796">
    <property type="entry name" value="livcs"/>
    <property type="match status" value="1"/>
</dbReference>
<protein>
    <recommendedName>
        <fullName evidence="9">Branched-chain amino acid transport system carrier protein</fullName>
    </recommendedName>
</protein>
<evidence type="ECO:0000256" key="5">
    <source>
        <dbReference type="ARBA" id="ARBA00022692"/>
    </source>
</evidence>
<dbReference type="Pfam" id="PF05525">
    <property type="entry name" value="Branch_AA_trans"/>
    <property type="match status" value="1"/>
</dbReference>
<dbReference type="RefSeq" id="WP_039194749.1">
    <property type="nucleotide sequence ID" value="NZ_CP090556.1"/>
</dbReference>
<evidence type="ECO:0000256" key="3">
    <source>
        <dbReference type="ARBA" id="ARBA00022448"/>
    </source>
</evidence>
<evidence type="ECO:0000256" key="8">
    <source>
        <dbReference type="ARBA" id="ARBA00023136"/>
    </source>
</evidence>
<proteinExistence type="inferred from homology"/>
<keyword evidence="11" id="KW-1185">Reference proteome</keyword>
<dbReference type="InterPro" id="IPR004685">
    <property type="entry name" value="Brnchd-chn_aa_trnsp_Livcs"/>
</dbReference>
<evidence type="ECO:0000256" key="7">
    <source>
        <dbReference type="ARBA" id="ARBA00022989"/>
    </source>
</evidence>
<dbReference type="PANTHER" id="PTHR30588">
    <property type="entry name" value="BRANCHED-CHAIN AMINO ACID TRANSPORT SYSTEM 2 CARRIER PROTEIN"/>
    <property type="match status" value="1"/>
</dbReference>
<dbReference type="EMBL" id="JAJUPA010000012">
    <property type="protein sequence ID" value="MCQ9630647.1"/>
    <property type="molecule type" value="Genomic_DNA"/>
</dbReference>
<feature type="transmembrane region" description="Helical" evidence="9">
    <location>
        <begin position="320"/>
        <end position="340"/>
    </location>
</feature>
<dbReference type="Proteomes" id="UP001206331">
    <property type="component" value="Unassembled WGS sequence"/>
</dbReference>
<feature type="transmembrane region" description="Helical" evidence="9">
    <location>
        <begin position="73"/>
        <end position="94"/>
    </location>
</feature>
<dbReference type="GeneID" id="34291209"/>
<evidence type="ECO:0000256" key="9">
    <source>
        <dbReference type="RuleBase" id="RU362122"/>
    </source>
</evidence>
<dbReference type="PANTHER" id="PTHR30588:SF7">
    <property type="entry name" value="BRANCHED-CHAIN AMINO ACID CARRIER PROTEIN SAOUHSC_01411-RELATED"/>
    <property type="match status" value="1"/>
</dbReference>
<gene>
    <name evidence="10" type="primary">brnQ</name>
    <name evidence="10" type="ORF">LZL92_10185</name>
</gene>
<feature type="transmembrane region" description="Helical" evidence="9">
    <location>
        <begin position="186"/>
        <end position="207"/>
    </location>
</feature>
<feature type="transmembrane region" description="Helical" evidence="9">
    <location>
        <begin position="223"/>
        <end position="243"/>
    </location>
</feature>
<feature type="transmembrane region" description="Helical" evidence="9">
    <location>
        <begin position="378"/>
        <end position="395"/>
    </location>
</feature>
<keyword evidence="5 9" id="KW-0812">Transmembrane</keyword>
<comment type="similarity">
    <text evidence="2 9">Belongs to the branched chain amino acid transporter family.</text>
</comment>
<comment type="subcellular location">
    <subcellularLocation>
        <location evidence="9">Cell inner membrane</location>
        <topology evidence="9">Multi-pass membrane protein</topology>
    </subcellularLocation>
    <subcellularLocation>
        <location evidence="1">Cell membrane</location>
        <topology evidence="1">Multi-pass membrane protein</topology>
    </subcellularLocation>
</comment>
<feature type="transmembrane region" description="Helical" evidence="9">
    <location>
        <begin position="146"/>
        <end position="166"/>
    </location>
</feature>
<feature type="transmembrane region" description="Helical" evidence="9">
    <location>
        <begin position="7"/>
        <end position="24"/>
    </location>
</feature>
<keyword evidence="3 9" id="KW-0813">Transport</keyword>
<name>A0ABT1WW48_ACTSU</name>